<sequence length="266" mass="31981">MKKLSNEERKFFEPSLNDWRREIFDSGAITLAFGERFMVTGAEYPPGLDEKLYEKYPDRNQWYNGLYQDEEHGKQGLYFAYLFENGSILELVEVFELKYLKNRKDKPSIIGRYDLIFTEYPYFTIRAQERIHFNFLQTTTDLPKIVNRYIQREDFTFIRSIAKISDEEIEDYKTFKMYEWIVGRHDTPAYIVIIQEWMTGEGPEVIVYDKRTQKEIFQYLASKKSWEKLAERIKTNTLEEEINAQNDSTMKIIEDYLKKAKDKKDD</sequence>
<dbReference type="EMBL" id="CP032627">
    <property type="protein sequence ID" value="AYF99878.1"/>
    <property type="molecule type" value="Genomic_DNA"/>
</dbReference>
<gene>
    <name evidence="1" type="ORF">D7I46_01525</name>
</gene>
<dbReference type="KEGG" id="lact:D7I46_01525"/>
<keyword evidence="2" id="KW-1185">Reference proteome</keyword>
<organism evidence="1 2">
    <name type="scientific">Lactococcus allomyrinae</name>
    <dbReference type="NCBI Taxonomy" id="2419773"/>
    <lineage>
        <taxon>Bacteria</taxon>
        <taxon>Bacillati</taxon>
        <taxon>Bacillota</taxon>
        <taxon>Bacilli</taxon>
        <taxon>Lactobacillales</taxon>
        <taxon>Streptococcaceae</taxon>
        <taxon>Lactococcus</taxon>
    </lineage>
</organism>
<dbReference type="AlphaFoldDB" id="A0A387BE55"/>
<evidence type="ECO:0000313" key="2">
    <source>
        <dbReference type="Proteomes" id="UP000269374"/>
    </source>
</evidence>
<evidence type="ECO:0000313" key="1">
    <source>
        <dbReference type="EMBL" id="AYF99878.1"/>
    </source>
</evidence>
<dbReference type="Proteomes" id="UP000269374">
    <property type="component" value="Chromosome"/>
</dbReference>
<dbReference type="RefSeq" id="WP_120771267.1">
    <property type="nucleotide sequence ID" value="NZ_CP032627.1"/>
</dbReference>
<protein>
    <submittedName>
        <fullName evidence="1">Uncharacterized protein</fullName>
    </submittedName>
</protein>
<reference evidence="1 2" key="1">
    <citation type="submission" date="2018-09" db="EMBL/GenBank/DDBJ databases">
        <title>Genome sequencing of strain 1JSPR-7.</title>
        <authorList>
            <person name="Heo J."/>
            <person name="Kim S.-J."/>
            <person name="Kwon S.-W."/>
        </authorList>
    </citation>
    <scope>NUCLEOTIDE SEQUENCE [LARGE SCALE GENOMIC DNA]</scope>
    <source>
        <strain evidence="1 2">1JSPR-7</strain>
    </source>
</reference>
<proteinExistence type="predicted"/>
<name>A0A387BE55_9LACT</name>
<accession>A0A387BE55</accession>